<organism evidence="2 3">
    <name type="scientific">Cirrhinus mrigala</name>
    <name type="common">Mrigala</name>
    <dbReference type="NCBI Taxonomy" id="683832"/>
    <lineage>
        <taxon>Eukaryota</taxon>
        <taxon>Metazoa</taxon>
        <taxon>Chordata</taxon>
        <taxon>Craniata</taxon>
        <taxon>Vertebrata</taxon>
        <taxon>Euteleostomi</taxon>
        <taxon>Actinopterygii</taxon>
        <taxon>Neopterygii</taxon>
        <taxon>Teleostei</taxon>
        <taxon>Ostariophysi</taxon>
        <taxon>Cypriniformes</taxon>
        <taxon>Cyprinidae</taxon>
        <taxon>Labeoninae</taxon>
        <taxon>Labeonini</taxon>
        <taxon>Cirrhinus</taxon>
    </lineage>
</organism>
<feature type="compositionally biased region" description="Basic and acidic residues" evidence="1">
    <location>
        <begin position="103"/>
        <end position="140"/>
    </location>
</feature>
<proteinExistence type="predicted"/>
<evidence type="ECO:0000313" key="3">
    <source>
        <dbReference type="Proteomes" id="UP001529510"/>
    </source>
</evidence>
<dbReference type="AlphaFoldDB" id="A0ABD0QG10"/>
<dbReference type="Proteomes" id="UP001529510">
    <property type="component" value="Unassembled WGS sequence"/>
</dbReference>
<reference evidence="2 3" key="1">
    <citation type="submission" date="2024-05" db="EMBL/GenBank/DDBJ databases">
        <title>Genome sequencing and assembly of Indian major carp, Cirrhinus mrigala (Hamilton, 1822).</title>
        <authorList>
            <person name="Mohindra V."/>
            <person name="Chowdhury L.M."/>
            <person name="Lal K."/>
            <person name="Jena J.K."/>
        </authorList>
    </citation>
    <scope>NUCLEOTIDE SEQUENCE [LARGE SCALE GENOMIC DNA]</scope>
    <source>
        <strain evidence="2">CM1030</strain>
        <tissue evidence="2">Blood</tissue>
    </source>
</reference>
<feature type="region of interest" description="Disordered" evidence="1">
    <location>
        <begin position="1"/>
        <end position="140"/>
    </location>
</feature>
<name>A0ABD0QG10_CIRMR</name>
<evidence type="ECO:0000313" key="2">
    <source>
        <dbReference type="EMBL" id="KAL0184842.1"/>
    </source>
</evidence>
<protein>
    <submittedName>
        <fullName evidence="2">Uncharacterized protein</fullName>
    </submittedName>
</protein>
<feature type="non-terminal residue" evidence="2">
    <location>
        <position position="1"/>
    </location>
</feature>
<evidence type="ECO:0000256" key="1">
    <source>
        <dbReference type="SAM" id="MobiDB-lite"/>
    </source>
</evidence>
<feature type="compositionally biased region" description="Basic residues" evidence="1">
    <location>
        <begin position="61"/>
        <end position="80"/>
    </location>
</feature>
<accession>A0ABD0QG10</accession>
<gene>
    <name evidence="2" type="ORF">M9458_020538</name>
</gene>
<keyword evidence="3" id="KW-1185">Reference proteome</keyword>
<dbReference type="EMBL" id="JAMKFB020000009">
    <property type="protein sequence ID" value="KAL0184842.1"/>
    <property type="molecule type" value="Genomic_DNA"/>
</dbReference>
<comment type="caution">
    <text evidence="2">The sequence shown here is derived from an EMBL/GenBank/DDBJ whole genome shotgun (WGS) entry which is preliminary data.</text>
</comment>
<feature type="compositionally biased region" description="Basic and acidic residues" evidence="1">
    <location>
        <begin position="39"/>
        <end position="57"/>
    </location>
</feature>
<sequence>RGRASKKAAGAESRKIQISQKIKRARKMTRTAAEMQRGLTREKAKETGQKTEIETRTRAGIGRKTRAERRNGRRRRTATRTRKENEIKRGIRKGNGNLTKTETGNETRREIASVRNDGREKKKKNDTERLTRSSRTEAIE</sequence>
<feature type="non-terminal residue" evidence="2">
    <location>
        <position position="140"/>
    </location>
</feature>